<dbReference type="VEuPathDB" id="FungiDB:H257_06161"/>
<dbReference type="PANTHER" id="PTHR12136">
    <property type="entry name" value="ENHANCED DISEASE RESISTANCE-RELATED"/>
    <property type="match status" value="1"/>
</dbReference>
<evidence type="ECO:0000256" key="1">
    <source>
        <dbReference type="SAM" id="MobiDB-lite"/>
    </source>
</evidence>
<accession>W4GP44</accession>
<evidence type="ECO:0000259" key="2">
    <source>
        <dbReference type="Pfam" id="PF07059"/>
    </source>
</evidence>
<evidence type="ECO:0000313" key="3">
    <source>
        <dbReference type="EMBL" id="ETV80638.1"/>
    </source>
</evidence>
<dbReference type="GeneID" id="20808157"/>
<dbReference type="InterPro" id="IPR045096">
    <property type="entry name" value="EDR2-like"/>
</dbReference>
<dbReference type="EMBL" id="KI913125">
    <property type="protein sequence ID" value="ETV80638.1"/>
    <property type="molecule type" value="Genomic_DNA"/>
</dbReference>
<protein>
    <recommendedName>
        <fullName evidence="2">Protein ENHANCED DISEASE RESISTANCE 2 C-terminal domain-containing protein</fullName>
    </recommendedName>
</protein>
<feature type="domain" description="Protein ENHANCED DISEASE RESISTANCE 2 C-terminal" evidence="2">
    <location>
        <begin position="69"/>
        <end position="280"/>
    </location>
</feature>
<name>W4GP44_APHAT</name>
<feature type="region of interest" description="Disordered" evidence="1">
    <location>
        <begin position="1"/>
        <end position="48"/>
    </location>
</feature>
<dbReference type="RefSeq" id="XP_009829585.1">
    <property type="nucleotide sequence ID" value="XM_009831283.1"/>
</dbReference>
<dbReference type="Pfam" id="PF07059">
    <property type="entry name" value="EDR2_C"/>
    <property type="match status" value="1"/>
</dbReference>
<dbReference type="OrthoDB" id="9970435at2759"/>
<proteinExistence type="predicted"/>
<feature type="compositionally biased region" description="Low complexity" evidence="1">
    <location>
        <begin position="29"/>
        <end position="45"/>
    </location>
</feature>
<dbReference type="AlphaFoldDB" id="W4GP44"/>
<dbReference type="PANTHER" id="PTHR12136:SF41">
    <property type="entry name" value="PLECKSTRIN HOMOLOGY (PH) AND LIPID-BINDING START DOMAINS-CONTAINING PROTEIN"/>
    <property type="match status" value="1"/>
</dbReference>
<organism evidence="3">
    <name type="scientific">Aphanomyces astaci</name>
    <name type="common">Crayfish plague agent</name>
    <dbReference type="NCBI Taxonomy" id="112090"/>
    <lineage>
        <taxon>Eukaryota</taxon>
        <taxon>Sar</taxon>
        <taxon>Stramenopiles</taxon>
        <taxon>Oomycota</taxon>
        <taxon>Saprolegniomycetes</taxon>
        <taxon>Saprolegniales</taxon>
        <taxon>Verrucalvaceae</taxon>
        <taxon>Aphanomyces</taxon>
    </lineage>
</organism>
<reference evidence="3" key="1">
    <citation type="submission" date="2013-12" db="EMBL/GenBank/DDBJ databases">
        <title>The Genome Sequence of Aphanomyces astaci APO3.</title>
        <authorList>
            <consortium name="The Broad Institute Genomics Platform"/>
            <person name="Russ C."/>
            <person name="Tyler B."/>
            <person name="van West P."/>
            <person name="Dieguez-Uribeondo J."/>
            <person name="Young S.K."/>
            <person name="Zeng Q."/>
            <person name="Gargeya S."/>
            <person name="Fitzgerald M."/>
            <person name="Abouelleil A."/>
            <person name="Alvarado L."/>
            <person name="Chapman S.B."/>
            <person name="Gainer-Dewar J."/>
            <person name="Goldberg J."/>
            <person name="Griggs A."/>
            <person name="Gujja S."/>
            <person name="Hansen M."/>
            <person name="Howarth C."/>
            <person name="Imamovic A."/>
            <person name="Ireland A."/>
            <person name="Larimer J."/>
            <person name="McCowan C."/>
            <person name="Murphy C."/>
            <person name="Pearson M."/>
            <person name="Poon T.W."/>
            <person name="Priest M."/>
            <person name="Roberts A."/>
            <person name="Saif S."/>
            <person name="Shea T."/>
            <person name="Sykes S."/>
            <person name="Wortman J."/>
            <person name="Nusbaum C."/>
            <person name="Birren B."/>
        </authorList>
    </citation>
    <scope>NUCLEOTIDE SEQUENCE [LARGE SCALE GENOMIC DNA]</scope>
    <source>
        <strain evidence="3">APO3</strain>
    </source>
</reference>
<dbReference type="InterPro" id="IPR009769">
    <property type="entry name" value="EDR2_C"/>
</dbReference>
<sequence>MLQSRAPTDTAAAVVSDSLGPRPSTKSITSRSTNGDSRSSTSSNSPDIGSWKATLASLVEQHPHVTSNWSEPRTADFKVRSKRYLTTSLKEQVDEAKCELIWVDVFQGDRSKFFHISQRPESVVRHFTELYPHRELFVLNILLPGTPDVTYAQYFALRPDGVTDAFSKLWRAFMDGTDDFRNARLKLIPRVVEGPWMIRKAVGAKPFILANALEVQWFRGKNYLEAVVDVSSDSIAKKVTSMCRMCVASLVVDMALVVEGKSEDELPEAILGCVRYDRLDMKFATSI</sequence>
<gene>
    <name evidence="3" type="ORF">H257_06161</name>
</gene>